<reference evidence="2 3" key="1">
    <citation type="journal article" date="2019" name="Environ. Microbiol.">
        <title>At the nexus of three kingdoms: the genome of the mycorrhizal fungus Gigaspora margarita provides insights into plant, endobacterial and fungal interactions.</title>
        <authorList>
            <person name="Venice F."/>
            <person name="Ghignone S."/>
            <person name="Salvioli di Fossalunga A."/>
            <person name="Amselem J."/>
            <person name="Novero M."/>
            <person name="Xianan X."/>
            <person name="Sedzielewska Toro K."/>
            <person name="Morin E."/>
            <person name="Lipzen A."/>
            <person name="Grigoriev I.V."/>
            <person name="Henrissat B."/>
            <person name="Martin F.M."/>
            <person name="Bonfante P."/>
        </authorList>
    </citation>
    <scope>NUCLEOTIDE SEQUENCE [LARGE SCALE GENOMIC DNA]</scope>
    <source>
        <strain evidence="2 3">BEG34</strain>
    </source>
</reference>
<comment type="caution">
    <text evidence="2">The sequence shown here is derived from an EMBL/GenBank/DDBJ whole genome shotgun (WGS) entry which is preliminary data.</text>
</comment>
<accession>A0A8H3XI52</accession>
<dbReference type="Proteomes" id="UP000439903">
    <property type="component" value="Unassembled WGS sequence"/>
</dbReference>
<proteinExistence type="predicted"/>
<keyword evidence="3" id="KW-1185">Reference proteome</keyword>
<protein>
    <submittedName>
        <fullName evidence="2">Uncharacterized protein</fullName>
    </submittedName>
</protein>
<gene>
    <name evidence="2" type="ORF">F8M41_000331</name>
</gene>
<dbReference type="OrthoDB" id="2408856at2759"/>
<evidence type="ECO:0000313" key="3">
    <source>
        <dbReference type="Proteomes" id="UP000439903"/>
    </source>
</evidence>
<evidence type="ECO:0000256" key="1">
    <source>
        <dbReference type="SAM" id="MobiDB-lite"/>
    </source>
</evidence>
<dbReference type="EMBL" id="WTPW01001018">
    <property type="protein sequence ID" value="KAF0462054.1"/>
    <property type="molecule type" value="Genomic_DNA"/>
</dbReference>
<sequence>MKLLSYMMPPKTRKAQKKKETAEVPLTVGSKSTQNILKGGPSLRTELSSGLEEVHLGPREVWVKYGDVLQPTRVFFEGIVDDLKSEIKEKLPNQFGDVDVNQITLKRHGEETDLRADFIIDQKFLTTFDTPLQVIVNAPASRKHLIDNTAIEELKHEIKHEINDTIKKVITQQKSADKVSVSNLSEMRMREILNSIGVKEIMIVKEDFEKLIPISYPPFEWGEEAEAQQMDEVVKWFNDALNLPRGLNIWDIHTDGNFQREIKNANVLLTGGGDIAIGPSRTDCVWIEAKKSTAECKIGQAIGELLLVDNRSALNSMTVLTNCNDFWMILYIIQNDNVNHIVRCSVDRGLALAISKQFVIEEGNRLNEWVGKSATYVSGDTIEPFRKKAKLTEHMTEEIDERMELMIDDMSEEELSKMKAREKLRIVRKFCKLDEQPYIDQIISRLSDNYEHLADQYRQVSDSGNSHLSMFG</sequence>
<organism evidence="2 3">
    <name type="scientific">Gigaspora margarita</name>
    <dbReference type="NCBI Taxonomy" id="4874"/>
    <lineage>
        <taxon>Eukaryota</taxon>
        <taxon>Fungi</taxon>
        <taxon>Fungi incertae sedis</taxon>
        <taxon>Mucoromycota</taxon>
        <taxon>Glomeromycotina</taxon>
        <taxon>Glomeromycetes</taxon>
        <taxon>Diversisporales</taxon>
        <taxon>Gigasporaceae</taxon>
        <taxon>Gigaspora</taxon>
    </lineage>
</organism>
<dbReference type="AlphaFoldDB" id="A0A8H3XI52"/>
<evidence type="ECO:0000313" key="2">
    <source>
        <dbReference type="EMBL" id="KAF0462054.1"/>
    </source>
</evidence>
<name>A0A8H3XI52_GIGMA</name>
<feature type="region of interest" description="Disordered" evidence="1">
    <location>
        <begin position="1"/>
        <end position="22"/>
    </location>
</feature>